<dbReference type="Gene3D" id="1.20.1260.10">
    <property type="match status" value="1"/>
</dbReference>
<evidence type="ECO:0000313" key="2">
    <source>
        <dbReference type="EMBL" id="SDG87859.1"/>
    </source>
</evidence>
<keyword evidence="3" id="KW-1185">Reference proteome</keyword>
<sequence>MSDDAAPAPRRWLLVVVTCLAIAGLAFAIGRFSTFGAGAATAAPSGTSAEAGFARDMQVHHSQAIDMAMQTYRKTDDDQLRILAYDIATGQAGQRGEMFDWLVQWGLPQSGGPMMAWMTASDSGHEHGGAASGEAMTDEQAHEAMGMATDAELAALAASTGIEADCMFLDLMIRHHEGAIPMADAVLELGSEPRVLGVAQRMKEGQTAEIAAMQSMQSRLGCGSLG</sequence>
<name>A0A1G7XUL7_9MICO</name>
<accession>A0A1G7XUL7</accession>
<evidence type="ECO:0000313" key="3">
    <source>
        <dbReference type="Proteomes" id="UP000199009"/>
    </source>
</evidence>
<dbReference type="InterPro" id="IPR012347">
    <property type="entry name" value="Ferritin-like"/>
</dbReference>
<dbReference type="PANTHER" id="PTHR36933:SF1">
    <property type="entry name" value="SLL0788 PROTEIN"/>
    <property type="match status" value="1"/>
</dbReference>
<reference evidence="2 3" key="1">
    <citation type="submission" date="2016-10" db="EMBL/GenBank/DDBJ databases">
        <authorList>
            <person name="de Groot N.N."/>
        </authorList>
    </citation>
    <scope>NUCLEOTIDE SEQUENCE [LARGE SCALE GENOMIC DNA]</scope>
    <source>
        <strain evidence="2 3">DSM 23142</strain>
    </source>
</reference>
<dbReference type="RefSeq" id="WP_091488355.1">
    <property type="nucleotide sequence ID" value="NZ_LT629692.1"/>
</dbReference>
<feature type="domain" description="DUF305" evidence="1">
    <location>
        <begin position="50"/>
        <end position="216"/>
    </location>
</feature>
<proteinExistence type="predicted"/>
<evidence type="ECO:0000259" key="1">
    <source>
        <dbReference type="Pfam" id="PF03713"/>
    </source>
</evidence>
<dbReference type="InterPro" id="IPR005183">
    <property type="entry name" value="DUF305_CopM-like"/>
</dbReference>
<dbReference type="OrthoDB" id="26872at2"/>
<dbReference type="Pfam" id="PF03713">
    <property type="entry name" value="DUF305"/>
    <property type="match status" value="1"/>
</dbReference>
<dbReference type="EMBL" id="LT629692">
    <property type="protein sequence ID" value="SDG87859.1"/>
    <property type="molecule type" value="Genomic_DNA"/>
</dbReference>
<dbReference type="STRING" id="370764.SAMN04489810_1542"/>
<protein>
    <submittedName>
        <fullName evidence="2">Uncharacterized conserved protein, DUF305 family</fullName>
    </submittedName>
</protein>
<dbReference type="PANTHER" id="PTHR36933">
    <property type="entry name" value="SLL0788 PROTEIN"/>
    <property type="match status" value="1"/>
</dbReference>
<dbReference type="AlphaFoldDB" id="A0A1G7XUL7"/>
<organism evidence="2 3">
    <name type="scientific">Microbacterium pygmaeum</name>
    <dbReference type="NCBI Taxonomy" id="370764"/>
    <lineage>
        <taxon>Bacteria</taxon>
        <taxon>Bacillati</taxon>
        <taxon>Actinomycetota</taxon>
        <taxon>Actinomycetes</taxon>
        <taxon>Micrococcales</taxon>
        <taxon>Microbacteriaceae</taxon>
        <taxon>Microbacterium</taxon>
    </lineage>
</organism>
<dbReference type="Proteomes" id="UP000199009">
    <property type="component" value="Chromosome I"/>
</dbReference>
<gene>
    <name evidence="2" type="ORF">SAMN04489810_1542</name>
</gene>